<keyword evidence="4" id="KW-1185">Reference proteome</keyword>
<accession>A0A385TQ75</accession>
<dbReference type="KEGG" id="plw:D5F53_22280"/>
<dbReference type="RefSeq" id="WP_119849500.1">
    <property type="nucleotide sequence ID" value="NZ_CP032412.1"/>
</dbReference>
<dbReference type="SMART" id="SM00909">
    <property type="entry name" value="Germane"/>
    <property type="match status" value="2"/>
</dbReference>
<dbReference type="AlphaFoldDB" id="A0A385TQ75"/>
<dbReference type="Pfam" id="PF10646">
    <property type="entry name" value="Germane"/>
    <property type="match status" value="2"/>
</dbReference>
<feature type="domain" description="GerMN" evidence="2">
    <location>
        <begin position="245"/>
        <end position="331"/>
    </location>
</feature>
<keyword evidence="1" id="KW-0732">Signal</keyword>
<proteinExistence type="predicted"/>
<organism evidence="3 4">
    <name type="scientific">Paenibacillus lautus</name>
    <name type="common">Bacillus lautus</name>
    <dbReference type="NCBI Taxonomy" id="1401"/>
    <lineage>
        <taxon>Bacteria</taxon>
        <taxon>Bacillati</taxon>
        <taxon>Bacillota</taxon>
        <taxon>Bacilli</taxon>
        <taxon>Bacillales</taxon>
        <taxon>Paenibacillaceae</taxon>
        <taxon>Paenibacillus</taxon>
    </lineage>
</organism>
<feature type="chain" id="PRO_5038415452" description="GerMN domain-containing protein" evidence="1">
    <location>
        <begin position="25"/>
        <end position="352"/>
    </location>
</feature>
<reference evidence="3 4" key="1">
    <citation type="submission" date="2018-09" db="EMBL/GenBank/DDBJ databases">
        <title>Genome Sequence of Paenibacillus lautus Strain E7593-69, Azo Dye-Degrading Bacteria, Isolated from Commercial Tattoo Inks.</title>
        <authorList>
            <person name="Nho S.W."/>
            <person name="Kim S.-J."/>
            <person name="Kweon O."/>
            <person name="Cerniglia C.E."/>
        </authorList>
    </citation>
    <scope>NUCLEOTIDE SEQUENCE [LARGE SCALE GENOMIC DNA]</scope>
    <source>
        <strain evidence="3 4">E7593-69</strain>
    </source>
</reference>
<dbReference type="EMBL" id="CP032412">
    <property type="protein sequence ID" value="AYB45846.1"/>
    <property type="molecule type" value="Genomic_DNA"/>
</dbReference>
<evidence type="ECO:0000313" key="4">
    <source>
        <dbReference type="Proteomes" id="UP000266552"/>
    </source>
</evidence>
<feature type="domain" description="GerMN" evidence="2">
    <location>
        <begin position="92"/>
        <end position="184"/>
    </location>
</feature>
<feature type="signal peptide" evidence="1">
    <location>
        <begin position="1"/>
        <end position="24"/>
    </location>
</feature>
<dbReference type="InterPro" id="IPR019606">
    <property type="entry name" value="GerMN"/>
</dbReference>
<protein>
    <recommendedName>
        <fullName evidence="2">GerMN domain-containing protein</fullName>
    </recommendedName>
</protein>
<gene>
    <name evidence="3" type="ORF">D5F53_22280</name>
</gene>
<dbReference type="PROSITE" id="PS51257">
    <property type="entry name" value="PROKAR_LIPOPROTEIN"/>
    <property type="match status" value="1"/>
</dbReference>
<sequence>MKRNQRNLRRLSAAGLLAVPIVMSGCGMLSGKQSEAIDPPPAQVEKQMLNTAGSTAAQGDIGMQTTVYLADARGMLAPVTLGIPKVEGASEVKESLEVLVSGGRYAGYVPQGFQAVLPAGTQVHNVTVDPESKLAVVEFNKSFTEYKAADERRILEALTWTLTGHEGIEQMQVWVDGVKLTEMPVNHTPLDRPLSRSMGINLQKADDALYTNSSPVTVYFSSVTPEGIQYYVPVTRLVPTGQDAVKAALNELIRGPQYGDGLVEVIPDDTTVAAVEKGEDGAVTVSLQDSMFEQGEQVPTELLQAVVLTVAENADDAKVKIRMNDLTEVVGTDSRNYSEPVSRPEFINEISI</sequence>
<evidence type="ECO:0000313" key="3">
    <source>
        <dbReference type="EMBL" id="AYB45846.1"/>
    </source>
</evidence>
<evidence type="ECO:0000259" key="2">
    <source>
        <dbReference type="SMART" id="SM00909"/>
    </source>
</evidence>
<evidence type="ECO:0000256" key="1">
    <source>
        <dbReference type="SAM" id="SignalP"/>
    </source>
</evidence>
<dbReference type="Proteomes" id="UP000266552">
    <property type="component" value="Chromosome"/>
</dbReference>
<name>A0A385TQ75_PAELA</name>